<proteinExistence type="predicted"/>
<organism evidence="1 2">
    <name type="scientific">Trametes sanguinea</name>
    <dbReference type="NCBI Taxonomy" id="158606"/>
    <lineage>
        <taxon>Eukaryota</taxon>
        <taxon>Fungi</taxon>
        <taxon>Dikarya</taxon>
        <taxon>Basidiomycota</taxon>
        <taxon>Agaricomycotina</taxon>
        <taxon>Agaricomycetes</taxon>
        <taxon>Polyporales</taxon>
        <taxon>Polyporaceae</taxon>
        <taxon>Trametes</taxon>
    </lineage>
</organism>
<dbReference type="EMBL" id="JANSHE010000752">
    <property type="protein sequence ID" value="KAJ3007409.1"/>
    <property type="molecule type" value="Genomic_DNA"/>
</dbReference>
<dbReference type="Proteomes" id="UP001144978">
    <property type="component" value="Unassembled WGS sequence"/>
</dbReference>
<name>A0ACC1Q233_9APHY</name>
<gene>
    <name evidence="1" type="ORF">NUW54_g3561</name>
</gene>
<evidence type="ECO:0000313" key="1">
    <source>
        <dbReference type="EMBL" id="KAJ3007409.1"/>
    </source>
</evidence>
<sequence>MFVAQTHGVHEYRRVGCMRNFAPTPLGLTTERIATGNTLYDSAILPSRSHYHGCCSLYAISTGEGSQPHPYSGCHSGYVLFRRALSRYLRSCWEALSLGRMHMETPTYLYAWDIDIIDCLEEVKVEGEWSHSYPVEHLSLSKKRVASGAHRELFIWKRVEDLLTIEKELELSVLLDCDSDEEVIVTGLHWHGLGRRDAGMLITSFMHQGICIYDSRNWSVLRQIGEHRVGFMATSALSPDGTRIVVSNLINGVDVYDTDTGALILTVPHEIGKGHPLPVRFIHGGHAIASVNGVGCVKVWYIDGSSSRKLQTLAAPGNCRIMSLGARLFPVALDDFMIVAGTLAEDLQSPVLLWKAEEARTRGQYAVVADNGLDQHRSFFGSRMAKGMFFSCVVVAASAIALLLVYYYPHDASNMARHGPVYAQTNAHRLGTILLDIRHWQY</sequence>
<keyword evidence="2" id="KW-1185">Reference proteome</keyword>
<accession>A0ACC1Q233</accession>
<evidence type="ECO:0000313" key="2">
    <source>
        <dbReference type="Proteomes" id="UP001144978"/>
    </source>
</evidence>
<reference evidence="1" key="1">
    <citation type="submission" date="2022-08" db="EMBL/GenBank/DDBJ databases">
        <title>Genome Sequence of Pycnoporus sanguineus.</title>
        <authorList>
            <person name="Buettner E."/>
        </authorList>
    </citation>
    <scope>NUCLEOTIDE SEQUENCE</scope>
    <source>
        <strain evidence="1">CG-C14</strain>
    </source>
</reference>
<comment type="caution">
    <text evidence="1">The sequence shown here is derived from an EMBL/GenBank/DDBJ whole genome shotgun (WGS) entry which is preliminary data.</text>
</comment>
<protein>
    <submittedName>
        <fullName evidence="1">Uncharacterized protein</fullName>
    </submittedName>
</protein>